<dbReference type="EMBL" id="JACHIA010000002">
    <property type="protein sequence ID" value="MBB6069186.1"/>
    <property type="molecule type" value="Genomic_DNA"/>
</dbReference>
<protein>
    <submittedName>
        <fullName evidence="1">Uncharacterized protein</fullName>
    </submittedName>
</protein>
<gene>
    <name evidence="1" type="ORF">HNQ61_000801</name>
</gene>
<keyword evidence="2" id="KW-1185">Reference proteome</keyword>
<accession>A0A841GX10</accession>
<organism evidence="1 2">
    <name type="scientific">Longimicrobium terrae</name>
    <dbReference type="NCBI Taxonomy" id="1639882"/>
    <lineage>
        <taxon>Bacteria</taxon>
        <taxon>Pseudomonadati</taxon>
        <taxon>Gemmatimonadota</taxon>
        <taxon>Longimicrobiia</taxon>
        <taxon>Longimicrobiales</taxon>
        <taxon>Longimicrobiaceae</taxon>
        <taxon>Longimicrobium</taxon>
    </lineage>
</organism>
<evidence type="ECO:0000313" key="2">
    <source>
        <dbReference type="Proteomes" id="UP000582837"/>
    </source>
</evidence>
<comment type="caution">
    <text evidence="1">The sequence shown here is derived from an EMBL/GenBank/DDBJ whole genome shotgun (WGS) entry which is preliminary data.</text>
</comment>
<reference evidence="1 2" key="1">
    <citation type="submission" date="2020-08" db="EMBL/GenBank/DDBJ databases">
        <title>Genomic Encyclopedia of Type Strains, Phase IV (KMG-IV): sequencing the most valuable type-strain genomes for metagenomic binning, comparative biology and taxonomic classification.</title>
        <authorList>
            <person name="Goeker M."/>
        </authorList>
    </citation>
    <scope>NUCLEOTIDE SEQUENCE [LARGE SCALE GENOMIC DNA]</scope>
    <source>
        <strain evidence="1 2">DSM 29007</strain>
    </source>
</reference>
<proteinExistence type="predicted"/>
<sequence>MMHFYDRLREVDRYKNTLAEGLRVVLGGWADVQTEWDAILPEERAYFPYRKPHARRMYSPAVDIAVGPFAVRRQYISEYDELLAVNRPFIESLADEHQRNVGAFGSDFHGPDFQALQYGNLNARCFVAVEIEKGNAAAKYLIGSALNAAALGRVGIVVCWSEDRLHTLLRIREYLCLLMALEKNAFSPRNLLVLTRGQMDAVVASS</sequence>
<name>A0A841GX10_9BACT</name>
<evidence type="ECO:0000313" key="1">
    <source>
        <dbReference type="EMBL" id="MBB6069186.1"/>
    </source>
</evidence>
<dbReference type="AlphaFoldDB" id="A0A841GX10"/>
<dbReference type="Proteomes" id="UP000582837">
    <property type="component" value="Unassembled WGS sequence"/>
</dbReference>
<dbReference type="RefSeq" id="WP_170038099.1">
    <property type="nucleotide sequence ID" value="NZ_JABDTL010000002.1"/>
</dbReference>